<name>A0ABT6NZK9_9BACT</name>
<reference evidence="1 2" key="1">
    <citation type="submission" date="2023-04" db="EMBL/GenBank/DDBJ databases">
        <title>The genome sequence of Polyangium sorediatum DSM14670.</title>
        <authorList>
            <person name="Zhang X."/>
        </authorList>
    </citation>
    <scope>NUCLEOTIDE SEQUENCE [LARGE SCALE GENOMIC DNA]</scope>
    <source>
        <strain evidence="1 2">DSM 14670</strain>
    </source>
</reference>
<proteinExistence type="predicted"/>
<dbReference type="InterPro" id="IPR036412">
    <property type="entry name" value="HAD-like_sf"/>
</dbReference>
<dbReference type="Proteomes" id="UP001160301">
    <property type="component" value="Unassembled WGS sequence"/>
</dbReference>
<dbReference type="RefSeq" id="WP_284721093.1">
    <property type="nucleotide sequence ID" value="NZ_JARZHI010000033.1"/>
</dbReference>
<dbReference type="SUPFAM" id="SSF56784">
    <property type="entry name" value="HAD-like"/>
    <property type="match status" value="1"/>
</dbReference>
<comment type="caution">
    <text evidence="1">The sequence shown here is derived from an EMBL/GenBank/DDBJ whole genome shotgun (WGS) entry which is preliminary data.</text>
</comment>
<evidence type="ECO:0000313" key="1">
    <source>
        <dbReference type="EMBL" id="MDI1433728.1"/>
    </source>
</evidence>
<protein>
    <submittedName>
        <fullName evidence="1">Uncharacterized protein</fullName>
    </submittedName>
</protein>
<organism evidence="1 2">
    <name type="scientific">Polyangium sorediatum</name>
    <dbReference type="NCBI Taxonomy" id="889274"/>
    <lineage>
        <taxon>Bacteria</taxon>
        <taxon>Pseudomonadati</taxon>
        <taxon>Myxococcota</taxon>
        <taxon>Polyangia</taxon>
        <taxon>Polyangiales</taxon>
        <taxon>Polyangiaceae</taxon>
        <taxon>Polyangium</taxon>
    </lineage>
</organism>
<keyword evidence="2" id="KW-1185">Reference proteome</keyword>
<gene>
    <name evidence="1" type="ORF">QHF89_29790</name>
</gene>
<accession>A0ABT6NZK9</accession>
<evidence type="ECO:0000313" key="2">
    <source>
        <dbReference type="Proteomes" id="UP001160301"/>
    </source>
</evidence>
<dbReference type="EMBL" id="JARZHI010000033">
    <property type="protein sequence ID" value="MDI1433728.1"/>
    <property type="molecule type" value="Genomic_DNA"/>
</dbReference>
<sequence length="357" mass="39733">MNERRVVPEGPAPGSSAPRGASLPFVARWDLDKTYLRTDFDTVRDLVRTAIERPDQKRTVPGAAALLRELGRAGVEIHILSGSPEQLRSRIEQKLRLDGARWASLTLKPNLQNILRLRFRALRGQLGYKLPALLRRRCELGSVRDANGELVREVLLGDDAEADAFVYSIYADVCEGKVKPDELVDIMRAGGAYEDTILDAVRFAGYVEKGPVVERILIHLDRQSSPSDFRLYGPRVVPFYNYLQAAFVLHEDGRIPDRAVLRVAQDLVASHNFDGAALGRSYLDLSRRGHVSGRGIPAIAEAYRELTQGRAASASELGAMVQSLEHMLPDLRPPVSRAEKALDYRAMVAAHNPRTRR</sequence>